<organism evidence="8 9">
    <name type="scientific">Effrenium voratum</name>
    <dbReference type="NCBI Taxonomy" id="2562239"/>
    <lineage>
        <taxon>Eukaryota</taxon>
        <taxon>Sar</taxon>
        <taxon>Alveolata</taxon>
        <taxon>Dinophyceae</taxon>
        <taxon>Suessiales</taxon>
        <taxon>Symbiodiniaceae</taxon>
        <taxon>Effrenium</taxon>
    </lineage>
</organism>
<evidence type="ECO:0000313" key="8">
    <source>
        <dbReference type="EMBL" id="CAJ1380175.1"/>
    </source>
</evidence>
<reference evidence="8" key="1">
    <citation type="submission" date="2023-08" db="EMBL/GenBank/DDBJ databases">
        <authorList>
            <person name="Chen Y."/>
            <person name="Shah S."/>
            <person name="Dougan E. K."/>
            <person name="Thang M."/>
            <person name="Chan C."/>
        </authorList>
    </citation>
    <scope>NUCLEOTIDE SEQUENCE</scope>
</reference>
<gene>
    <name evidence="8" type="ORF">EVOR1521_LOCUS8186</name>
</gene>
<dbReference type="GO" id="GO:0005524">
    <property type="term" value="F:ATP binding"/>
    <property type="evidence" value="ECO:0007669"/>
    <property type="project" value="UniProtKB-UniRule"/>
</dbReference>
<dbReference type="SMART" id="SM00220">
    <property type="entry name" value="S_TKc"/>
    <property type="match status" value="1"/>
</dbReference>
<dbReference type="AlphaFoldDB" id="A0AA36MP96"/>
<dbReference type="InterPro" id="IPR008271">
    <property type="entry name" value="Ser/Thr_kinase_AS"/>
</dbReference>
<dbReference type="CDD" id="cd06627">
    <property type="entry name" value="STKc_Cdc7_like"/>
    <property type="match status" value="1"/>
</dbReference>
<keyword evidence="1" id="KW-0808">Transferase</keyword>
<feature type="compositionally biased region" description="Basic and acidic residues" evidence="6">
    <location>
        <begin position="340"/>
        <end position="350"/>
    </location>
</feature>
<evidence type="ECO:0000256" key="4">
    <source>
        <dbReference type="ARBA" id="ARBA00022840"/>
    </source>
</evidence>
<keyword evidence="3" id="KW-0418">Kinase</keyword>
<dbReference type="Gene3D" id="1.25.10.10">
    <property type="entry name" value="Leucine-rich Repeat Variant"/>
    <property type="match status" value="2"/>
</dbReference>
<proteinExistence type="predicted"/>
<feature type="region of interest" description="Disordered" evidence="6">
    <location>
        <begin position="307"/>
        <end position="370"/>
    </location>
</feature>
<keyword evidence="9" id="KW-1185">Reference proteome</keyword>
<dbReference type="InterPro" id="IPR000719">
    <property type="entry name" value="Prot_kinase_dom"/>
</dbReference>
<feature type="domain" description="Protein kinase" evidence="7">
    <location>
        <begin position="17"/>
        <end position="269"/>
    </location>
</feature>
<name>A0AA36MP96_9DINO</name>
<dbReference type="PANTHER" id="PTHR48016">
    <property type="entry name" value="MAP KINASE KINASE KINASE SSK2-RELATED-RELATED"/>
    <property type="match status" value="1"/>
</dbReference>
<evidence type="ECO:0000256" key="5">
    <source>
        <dbReference type="PROSITE-ProRule" id="PRU10141"/>
    </source>
</evidence>
<dbReference type="SUPFAM" id="SSF48371">
    <property type="entry name" value="ARM repeat"/>
    <property type="match status" value="1"/>
</dbReference>
<protein>
    <recommendedName>
        <fullName evidence="7">Protein kinase domain-containing protein</fullName>
    </recommendedName>
</protein>
<dbReference type="InterPro" id="IPR011009">
    <property type="entry name" value="Kinase-like_dom_sf"/>
</dbReference>
<dbReference type="Pfam" id="PF00069">
    <property type="entry name" value="Pkinase"/>
    <property type="match status" value="1"/>
</dbReference>
<feature type="non-terminal residue" evidence="8">
    <location>
        <position position="1"/>
    </location>
</feature>
<feature type="binding site" evidence="5">
    <location>
        <position position="46"/>
    </location>
    <ligand>
        <name>ATP</name>
        <dbReference type="ChEBI" id="CHEBI:30616"/>
    </ligand>
</feature>
<evidence type="ECO:0000256" key="3">
    <source>
        <dbReference type="ARBA" id="ARBA00022777"/>
    </source>
</evidence>
<dbReference type="PROSITE" id="PS00108">
    <property type="entry name" value="PROTEIN_KINASE_ST"/>
    <property type="match status" value="1"/>
</dbReference>
<evidence type="ECO:0000256" key="2">
    <source>
        <dbReference type="ARBA" id="ARBA00022741"/>
    </source>
</evidence>
<dbReference type="InterPro" id="IPR016024">
    <property type="entry name" value="ARM-type_fold"/>
</dbReference>
<sequence length="1016" mass="112818">NAMDRKKQVANTRIGVYQLGGSIGKGGFGCVYKALDQQSGHFVAVKQVSLGGLHSGDIGSIEVEINLLSKLKHKNIVKYIDSIRTDTHLNIVLEFIEGGSIAAILKKFGAFPETLCAIYTLQILKGLKFLHSQGVIHRDIKGANVLTTKTGTIKLADFGVATKLSEIDSSKRRVVGTPYWMAPETVEMSPPTPASDIWSVGSTVIEMVTEKPPYAELPQMSALYRIVSDVHPPLPEGFSEDLEKFLLKCYEKSPIQRPGAAMLLEDPWIQGNKRHLEFKMLPKIEPGREDESDSGEELEALTTLVQESLATQLRPKEAAQDAEPKEEKTETLNPKPSLVRVEDEVPKRSPEGSALGSPEPEEGQREEEKLTGGYHFAFLDYYYRRLSPKEAPETSAEVPSPEAEELKLTIARPSLAKAVLDDSTLDREAHKDREKQRVAAEVKSLLARIRPFEEPAVLVNVCSRLTELLQQGRSNRENKESIQQLVMQHGAVPIVEMLQVTDAKLQNSVLKVVNQIVADGNQDFQELFSMVGLIPGVIKFARTEYHRSLRVEVGKFISRVSSSASGLLVACGGLEAIVDLISSEYYHNRDLVWAALEDVNTVLNMQGSHQRDLCRILAKLGICEHLVVLIDTLASDIMERAAQHLQLVVSLLAFFAKTGDAVVKAYMAKATVLEGLIASLEFLSSEQSVQICKIFKHLAQEPSVLNMMERTREWSQCWCTTWQCLRSTAKTTKMPAASAYWPSPTFASSPGPGRTQAALAGIIPKLQAIVERQHPLREHAFVTLCDMPLSSLATRKLLWSQQGAPFLVRSLALAETQVPALEALVGWFGVKEHKANWCQRLESLLLKGPDFLMRLFSLFKCQDNSIFLKVLDPLLKLVHFSAETNAALANSDEFVGELLRRLESEGSMEDSKVHSLNLRNSNSGELEEVALDSGPVRRLVSAQAAEKDDDSSVRARQALLRLLMQLCQPLTQEQLASLVQRFHLKLQLQKVLAEERRRQRVILSAIASQLLKMFDA</sequence>
<dbReference type="SUPFAM" id="SSF56112">
    <property type="entry name" value="Protein kinase-like (PK-like)"/>
    <property type="match status" value="1"/>
</dbReference>
<dbReference type="EMBL" id="CAUJNA010000690">
    <property type="protein sequence ID" value="CAJ1380175.1"/>
    <property type="molecule type" value="Genomic_DNA"/>
</dbReference>
<dbReference type="GO" id="GO:0004709">
    <property type="term" value="F:MAP kinase kinase kinase activity"/>
    <property type="evidence" value="ECO:0007669"/>
    <property type="project" value="TreeGrafter"/>
</dbReference>
<accession>A0AA36MP96</accession>
<dbReference type="GO" id="GO:0005737">
    <property type="term" value="C:cytoplasm"/>
    <property type="evidence" value="ECO:0007669"/>
    <property type="project" value="TreeGrafter"/>
</dbReference>
<dbReference type="PANTHER" id="PTHR48016:SF4">
    <property type="entry name" value="PROTEIN KINASE DOMAIN-CONTAINING PROTEIN"/>
    <property type="match status" value="1"/>
</dbReference>
<dbReference type="InterPro" id="IPR017441">
    <property type="entry name" value="Protein_kinase_ATP_BS"/>
</dbReference>
<evidence type="ECO:0000313" key="9">
    <source>
        <dbReference type="Proteomes" id="UP001178507"/>
    </source>
</evidence>
<dbReference type="Proteomes" id="UP001178507">
    <property type="component" value="Unassembled WGS sequence"/>
</dbReference>
<dbReference type="InterPro" id="IPR050538">
    <property type="entry name" value="MAP_kinase_kinase_kinase"/>
</dbReference>
<comment type="caution">
    <text evidence="8">The sequence shown here is derived from an EMBL/GenBank/DDBJ whole genome shotgun (WGS) entry which is preliminary data.</text>
</comment>
<dbReference type="Gene3D" id="1.10.510.10">
    <property type="entry name" value="Transferase(Phosphotransferase) domain 1"/>
    <property type="match status" value="1"/>
</dbReference>
<feature type="compositionally biased region" description="Basic and acidic residues" evidence="6">
    <location>
        <begin position="314"/>
        <end position="330"/>
    </location>
</feature>
<evidence type="ECO:0000256" key="1">
    <source>
        <dbReference type="ARBA" id="ARBA00022679"/>
    </source>
</evidence>
<keyword evidence="2 5" id="KW-0547">Nucleotide-binding</keyword>
<keyword evidence="4 5" id="KW-0067">ATP-binding</keyword>
<dbReference type="PROSITE" id="PS50011">
    <property type="entry name" value="PROTEIN_KINASE_DOM"/>
    <property type="match status" value="1"/>
</dbReference>
<evidence type="ECO:0000259" key="7">
    <source>
        <dbReference type="PROSITE" id="PS50011"/>
    </source>
</evidence>
<dbReference type="InterPro" id="IPR011989">
    <property type="entry name" value="ARM-like"/>
</dbReference>
<evidence type="ECO:0000256" key="6">
    <source>
        <dbReference type="SAM" id="MobiDB-lite"/>
    </source>
</evidence>
<dbReference type="PROSITE" id="PS00107">
    <property type="entry name" value="PROTEIN_KINASE_ATP"/>
    <property type="match status" value="1"/>
</dbReference>